<gene>
    <name evidence="4" type="ORF">Mucpa_2436</name>
</gene>
<dbReference type="Gene3D" id="3.90.870.20">
    <property type="entry name" value="Carbamoyltransferase, C-terminal domain"/>
    <property type="match status" value="1"/>
</dbReference>
<dbReference type="HOGENOM" id="CLU_014411_2_2_10"/>
<dbReference type="Gene3D" id="3.30.420.40">
    <property type="match status" value="1"/>
</dbReference>
<dbReference type="EMBL" id="CM001403">
    <property type="protein sequence ID" value="EHQ26558.1"/>
    <property type="molecule type" value="Genomic_DNA"/>
</dbReference>
<dbReference type="AlphaFoldDB" id="H1YIJ2"/>
<evidence type="ECO:0000313" key="5">
    <source>
        <dbReference type="Proteomes" id="UP000002774"/>
    </source>
</evidence>
<name>H1YIJ2_9SPHI</name>
<evidence type="ECO:0000259" key="3">
    <source>
        <dbReference type="Pfam" id="PF16861"/>
    </source>
</evidence>
<feature type="domain" description="Carbamoyltransferase" evidence="2">
    <location>
        <begin position="3"/>
        <end position="302"/>
    </location>
</feature>
<dbReference type="STRING" id="714943.Mucpa_2436"/>
<evidence type="ECO:0000313" key="4">
    <source>
        <dbReference type="EMBL" id="EHQ26558.1"/>
    </source>
</evidence>
<reference evidence="4" key="1">
    <citation type="submission" date="2011-09" db="EMBL/GenBank/DDBJ databases">
        <title>The permanent draft genome of Mucilaginibacter paludis DSM 18603.</title>
        <authorList>
            <consortium name="US DOE Joint Genome Institute (JGI-PGF)"/>
            <person name="Lucas S."/>
            <person name="Han J."/>
            <person name="Lapidus A."/>
            <person name="Bruce D."/>
            <person name="Goodwin L."/>
            <person name="Pitluck S."/>
            <person name="Peters L."/>
            <person name="Kyrpides N."/>
            <person name="Mavromatis K."/>
            <person name="Ivanova N."/>
            <person name="Mikhailova N."/>
            <person name="Held B."/>
            <person name="Detter J.C."/>
            <person name="Tapia R."/>
            <person name="Han C."/>
            <person name="Land M."/>
            <person name="Hauser L."/>
            <person name="Markowitz V."/>
            <person name="Cheng J.-F."/>
            <person name="Hugenholtz P."/>
            <person name="Woyke T."/>
            <person name="Wu D."/>
            <person name="Tindall B."/>
            <person name="Brambilla E."/>
            <person name="Klenk H.-P."/>
            <person name="Eisen J.A."/>
        </authorList>
    </citation>
    <scope>NUCLEOTIDE SEQUENCE [LARGE SCALE GENOMIC DNA]</scope>
    <source>
        <strain evidence="4">DSM 18603</strain>
    </source>
</reference>
<dbReference type="InterPro" id="IPR003696">
    <property type="entry name" value="Carbtransf_dom"/>
</dbReference>
<organism evidence="4 5">
    <name type="scientific">Mucilaginibacter paludis DSM 18603</name>
    <dbReference type="NCBI Taxonomy" id="714943"/>
    <lineage>
        <taxon>Bacteria</taxon>
        <taxon>Pseudomonadati</taxon>
        <taxon>Bacteroidota</taxon>
        <taxon>Sphingobacteriia</taxon>
        <taxon>Sphingobacteriales</taxon>
        <taxon>Sphingobacteriaceae</taxon>
        <taxon>Mucilaginibacter</taxon>
    </lineage>
</organism>
<protein>
    <submittedName>
        <fullName evidence="4">Carbamoyltransferase</fullName>
    </submittedName>
</protein>
<dbReference type="InterPro" id="IPR051338">
    <property type="entry name" value="NodU/CmcH_Carbamoyltrnsfr"/>
</dbReference>
<accession>H1YIJ2</accession>
<comment type="similarity">
    <text evidence="1">Belongs to the NodU/CmcH family.</text>
</comment>
<sequence length="534" mass="61097">MLSHGYSFKDIDRLVIDGWDFYTINAHLPFDQHEQLSFEIKINKEKSLTINKLAAYGHLVKETENILKQETFEVSELGLAYKSYKHVSSHVFAAYCTSPFAKSGEDSYILVWDGGMPPQLFYYRYEENKVENLGWLFPFMGYMYITFSHEFEPFNKLNDHLSVAGKVMAYVALGKLDAMIMGKFREIYKELIEGVDSFTMSIDQVMKITNEFTRRSKEFCDSEKLLHANMLATFQVFLQELLIENLTRKVKEKPTLVKNLCFSGGSSLNIKWNSGIRNRGIFNSMWVPPFPNDAGSAIGTACCEMIVSDNIRSLEWSVYSGPPVMDINHTESEYLFNDCTLEELAKILFEYNEPVAFINGSAEMGPRSLGNRSLLSPAVSPDMKKLLNEMKGREDYRPVAPICLEEYAMEVFNPGVPDPYMLYEHMVRIDWKDKVPAICHLDGTARLQTVNSNQNPTIYELLTHYKKLSGIPLLCNTSANFNGKGFFPDINSVMKWGKANYIWNDGRIYFKKNSPYSKNVSKMNGGYVKNTVSQ</sequence>
<dbReference type="PANTHER" id="PTHR34847:SF1">
    <property type="entry name" value="NODULATION PROTEIN U"/>
    <property type="match status" value="1"/>
</dbReference>
<dbReference type="Pfam" id="PF16861">
    <property type="entry name" value="Carbam_trans_C"/>
    <property type="match status" value="1"/>
</dbReference>
<dbReference type="OrthoDB" id="9780777at2"/>
<dbReference type="PANTHER" id="PTHR34847">
    <property type="entry name" value="NODULATION PROTEIN U"/>
    <property type="match status" value="1"/>
</dbReference>
<dbReference type="Proteomes" id="UP000002774">
    <property type="component" value="Chromosome"/>
</dbReference>
<dbReference type="GO" id="GO:0016740">
    <property type="term" value="F:transferase activity"/>
    <property type="evidence" value="ECO:0007669"/>
    <property type="project" value="UniProtKB-KW"/>
</dbReference>
<dbReference type="InterPro" id="IPR031730">
    <property type="entry name" value="Carbam_trans_C"/>
</dbReference>
<dbReference type="InterPro" id="IPR038152">
    <property type="entry name" value="Carbam_trans_C_sf"/>
</dbReference>
<evidence type="ECO:0000256" key="1">
    <source>
        <dbReference type="ARBA" id="ARBA00006129"/>
    </source>
</evidence>
<proteinExistence type="inferred from homology"/>
<feature type="domain" description="Carbamoyltransferase C-terminal" evidence="3">
    <location>
        <begin position="352"/>
        <end position="491"/>
    </location>
</feature>
<dbReference type="eggNOG" id="COG2192">
    <property type="taxonomic scope" value="Bacteria"/>
</dbReference>
<keyword evidence="5" id="KW-1185">Reference proteome</keyword>
<dbReference type="Pfam" id="PF02543">
    <property type="entry name" value="Carbam_trans_N"/>
    <property type="match status" value="1"/>
</dbReference>
<evidence type="ECO:0000259" key="2">
    <source>
        <dbReference type="Pfam" id="PF02543"/>
    </source>
</evidence>